<evidence type="ECO:0000313" key="5">
    <source>
        <dbReference type="Proteomes" id="UP000002710"/>
    </source>
</evidence>
<dbReference type="InterPro" id="IPR036264">
    <property type="entry name" value="Bact_exopeptidase_dim_dom"/>
</dbReference>
<dbReference type="PANTHER" id="PTHR11014">
    <property type="entry name" value="PEPTIDASE M20 FAMILY MEMBER"/>
    <property type="match status" value="1"/>
</dbReference>
<feature type="binding site" evidence="2">
    <location>
        <position position="161"/>
    </location>
    <ligand>
        <name>Mn(2+)</name>
        <dbReference type="ChEBI" id="CHEBI:29035"/>
        <label>2</label>
    </ligand>
</feature>
<dbReference type="PIRSF" id="PIRSF005962">
    <property type="entry name" value="Pept_M20D_amidohydro"/>
    <property type="match status" value="1"/>
</dbReference>
<keyword evidence="5" id="KW-1185">Reference proteome</keyword>
<protein>
    <submittedName>
        <fullName evidence="4">Amidohydrolase</fullName>
        <ecNumber evidence="4">3.5.1.47</ecNumber>
    </submittedName>
</protein>
<dbReference type="eggNOG" id="COG1473">
    <property type="taxonomic scope" value="Bacteria"/>
</dbReference>
<dbReference type="SUPFAM" id="SSF53187">
    <property type="entry name" value="Zn-dependent exopeptidases"/>
    <property type="match status" value="1"/>
</dbReference>
<evidence type="ECO:0000259" key="3">
    <source>
        <dbReference type="Pfam" id="PF07687"/>
    </source>
</evidence>
<dbReference type="PANTHER" id="PTHR11014:SF63">
    <property type="entry name" value="METALLOPEPTIDASE, PUTATIVE (AFU_ORTHOLOGUE AFUA_6G09600)-RELATED"/>
    <property type="match status" value="1"/>
</dbReference>
<dbReference type="InterPro" id="IPR011650">
    <property type="entry name" value="Peptidase_M20_dimer"/>
</dbReference>
<dbReference type="EMBL" id="CP000112">
    <property type="protein sequence ID" value="ABB39827.1"/>
    <property type="molecule type" value="Genomic_DNA"/>
</dbReference>
<dbReference type="InterPro" id="IPR017439">
    <property type="entry name" value="Amidohydrolase"/>
</dbReference>
<dbReference type="InterPro" id="IPR002933">
    <property type="entry name" value="Peptidase_M20"/>
</dbReference>
<keyword evidence="2" id="KW-0479">Metal-binding</keyword>
<reference evidence="4 5" key="1">
    <citation type="journal article" date="2011" name="J. Bacteriol.">
        <title>Complete genome sequence and updated annotation of Desulfovibrio alaskensis G20.</title>
        <authorList>
            <person name="Hauser L.J."/>
            <person name="Land M.L."/>
            <person name="Brown S.D."/>
            <person name="Larimer F."/>
            <person name="Keller K.L."/>
            <person name="Rapp-Giles B.J."/>
            <person name="Price M.N."/>
            <person name="Lin M."/>
            <person name="Bruce D.C."/>
            <person name="Detter J.C."/>
            <person name="Tapia R."/>
            <person name="Han C.S."/>
            <person name="Goodwin L.A."/>
            <person name="Cheng J.F."/>
            <person name="Pitluck S."/>
            <person name="Copeland A."/>
            <person name="Lucas S."/>
            <person name="Nolan M."/>
            <person name="Lapidus A.L."/>
            <person name="Palumbo A.V."/>
            <person name="Wall J.D."/>
        </authorList>
    </citation>
    <scope>NUCLEOTIDE SEQUENCE [LARGE SCALE GENOMIC DNA]</scope>
    <source>
        <strain evidence="5">ATCC BAA 1058 / DSM 17464 / G20</strain>
    </source>
</reference>
<dbReference type="SUPFAM" id="SSF55031">
    <property type="entry name" value="Bacterial exopeptidase dimerisation domain"/>
    <property type="match status" value="1"/>
</dbReference>
<dbReference type="NCBIfam" id="TIGR01891">
    <property type="entry name" value="amidohydrolases"/>
    <property type="match status" value="1"/>
</dbReference>
<feature type="binding site" evidence="2">
    <location>
        <position position="355"/>
    </location>
    <ligand>
        <name>Mn(2+)</name>
        <dbReference type="ChEBI" id="CHEBI:29035"/>
        <label>2</label>
    </ligand>
</feature>
<evidence type="ECO:0000256" key="2">
    <source>
        <dbReference type="PIRSR" id="PIRSR005962-1"/>
    </source>
</evidence>
<feature type="binding site" evidence="2">
    <location>
        <position position="100"/>
    </location>
    <ligand>
        <name>Mn(2+)</name>
        <dbReference type="ChEBI" id="CHEBI:29035"/>
        <label>2</label>
    </ligand>
</feature>
<dbReference type="AlphaFoldDB" id="Q30WW9"/>
<evidence type="ECO:0000313" key="4">
    <source>
        <dbReference type="EMBL" id="ABB39827.1"/>
    </source>
</evidence>
<dbReference type="Pfam" id="PF01546">
    <property type="entry name" value="Peptidase_M20"/>
    <property type="match status" value="1"/>
</dbReference>
<dbReference type="GO" id="GO:0046872">
    <property type="term" value="F:metal ion binding"/>
    <property type="evidence" value="ECO:0007669"/>
    <property type="project" value="UniProtKB-KW"/>
</dbReference>
<keyword evidence="2" id="KW-0464">Manganese</keyword>
<dbReference type="GO" id="GO:0050118">
    <property type="term" value="F:N-acetyldiaminopimelate deacetylase activity"/>
    <property type="evidence" value="ECO:0007669"/>
    <property type="project" value="UniProtKB-EC"/>
</dbReference>
<keyword evidence="1 4" id="KW-0378">Hydrolase</keyword>
<evidence type="ECO:0000256" key="1">
    <source>
        <dbReference type="ARBA" id="ARBA00022801"/>
    </source>
</evidence>
<dbReference type="Gene3D" id="3.30.70.360">
    <property type="match status" value="1"/>
</dbReference>
<dbReference type="KEGG" id="dde:Dde_3033"/>
<dbReference type="Pfam" id="PF07687">
    <property type="entry name" value="M20_dimer"/>
    <property type="match status" value="1"/>
</dbReference>
<feature type="binding site" evidence="2">
    <location>
        <position position="135"/>
    </location>
    <ligand>
        <name>Mn(2+)</name>
        <dbReference type="ChEBI" id="CHEBI:29035"/>
        <label>2</label>
    </ligand>
</feature>
<dbReference type="STRING" id="207559.Dde_3033"/>
<proteinExistence type="predicted"/>
<dbReference type="Proteomes" id="UP000002710">
    <property type="component" value="Chromosome"/>
</dbReference>
<dbReference type="RefSeq" id="WP_011368799.1">
    <property type="nucleotide sequence ID" value="NC_007519.1"/>
</dbReference>
<gene>
    <name evidence="4" type="ordered locus">Dde_3033</name>
</gene>
<dbReference type="Gene3D" id="3.40.630.10">
    <property type="entry name" value="Zn peptidases"/>
    <property type="match status" value="1"/>
</dbReference>
<dbReference type="HOGENOM" id="CLU_023257_0_1_7"/>
<dbReference type="GO" id="GO:0019877">
    <property type="term" value="P:diaminopimelate biosynthetic process"/>
    <property type="evidence" value="ECO:0007669"/>
    <property type="project" value="UniProtKB-ARBA"/>
</dbReference>
<comment type="cofactor">
    <cofactor evidence="2">
        <name>Mn(2+)</name>
        <dbReference type="ChEBI" id="CHEBI:29035"/>
    </cofactor>
    <text evidence="2">The Mn(2+) ion enhances activity.</text>
</comment>
<sequence>MPVKPEIEARFEELKSIRQYLHSCPEVGLETVNTAAFVKKQLDGLGIGYEDIGVNSLLAKVEGTAPGVTVAFRADMDGLETCEETGLPYASQTCGRMHACGHDGHTATLLAFAGYLAQHRDFKGTVLLLFQSGEEGYGGALEVIKDGLFEKYSIDYMFGMHNWPPYGENQMIVHKGTAMASEDRFDLVIRGKSGHASVPHACNEPFAAVADFIKNAQSIVARRISAHDKGVISITQVHGGSAYNIIPDEVTIRGNVRTTDPRVQDLIEESLAQLAQGLEVTYGVKAAFTYHRKHPPVINSTPDMAIAAAARVVGQENVLTEELPAMGSEDYAFYMQKTKGCFVWIGNGTDSALIHNSKYDFNDKIILLGASLFAELLDEVLSAQP</sequence>
<feature type="domain" description="Peptidase M20 dimerisation" evidence="3">
    <location>
        <begin position="185"/>
        <end position="275"/>
    </location>
</feature>
<dbReference type="EC" id="3.5.1.47" evidence="4"/>
<dbReference type="FunFam" id="3.30.70.360:FF:000001">
    <property type="entry name" value="N-acetyldiaminopimelate deacetylase"/>
    <property type="match status" value="1"/>
</dbReference>
<feature type="binding site" evidence="2">
    <location>
        <position position="102"/>
    </location>
    <ligand>
        <name>Mn(2+)</name>
        <dbReference type="ChEBI" id="CHEBI:29035"/>
        <label>2</label>
    </ligand>
</feature>
<organism evidence="4 5">
    <name type="scientific">Oleidesulfovibrio alaskensis (strain ATCC BAA-1058 / DSM 17464 / G20)</name>
    <name type="common">Desulfovibrio alaskensis</name>
    <dbReference type="NCBI Taxonomy" id="207559"/>
    <lineage>
        <taxon>Bacteria</taxon>
        <taxon>Pseudomonadati</taxon>
        <taxon>Thermodesulfobacteriota</taxon>
        <taxon>Desulfovibrionia</taxon>
        <taxon>Desulfovibrionales</taxon>
        <taxon>Desulfovibrionaceae</taxon>
        <taxon>Oleidesulfovibrio</taxon>
    </lineage>
</organism>
<accession>Q30WW9</accession>
<name>Q30WW9_OLEA2</name>